<comment type="caution">
    <text evidence="2">The sequence shown here is derived from an EMBL/GenBank/DDBJ whole genome shotgun (WGS) entry which is preliminary data.</text>
</comment>
<evidence type="ECO:0000256" key="1">
    <source>
        <dbReference type="SAM" id="Phobius"/>
    </source>
</evidence>
<keyword evidence="3" id="KW-1185">Reference proteome</keyword>
<protein>
    <submittedName>
        <fullName evidence="2">Uncharacterized protein</fullName>
    </submittedName>
</protein>
<feature type="transmembrane region" description="Helical" evidence="1">
    <location>
        <begin position="41"/>
        <end position="57"/>
    </location>
</feature>
<reference evidence="2 3" key="1">
    <citation type="submission" date="2019-05" db="EMBL/GenBank/DDBJ databases">
        <title>Another draft genome of Portunus trituberculatus and its Hox gene families provides insights of decapod evolution.</title>
        <authorList>
            <person name="Jeong J.-H."/>
            <person name="Song I."/>
            <person name="Kim S."/>
            <person name="Choi T."/>
            <person name="Kim D."/>
            <person name="Ryu S."/>
            <person name="Kim W."/>
        </authorList>
    </citation>
    <scope>NUCLEOTIDE SEQUENCE [LARGE SCALE GENOMIC DNA]</scope>
    <source>
        <tissue evidence="2">Muscle</tissue>
    </source>
</reference>
<proteinExistence type="predicted"/>
<name>A0A5B7F3Q5_PORTR</name>
<dbReference type="AlphaFoldDB" id="A0A5B7F3Q5"/>
<sequence length="145" mass="16133">MCGHKARLARCGRVRHATPGICRLLVAALNFMRRGEARRPAAFHFVFILPCFFLPAVDVSGRYSGVRYILFELAALAGWRWRGGGGGGDSKHIDYNLSIKPVTLAVHGTARHGMAWHRTGYDGAVRRLYTERSGTVRHGTGWTRI</sequence>
<keyword evidence="1" id="KW-0812">Transmembrane</keyword>
<keyword evidence="1" id="KW-0472">Membrane</keyword>
<dbReference type="Proteomes" id="UP000324222">
    <property type="component" value="Unassembled WGS sequence"/>
</dbReference>
<organism evidence="2 3">
    <name type="scientific">Portunus trituberculatus</name>
    <name type="common">Swimming crab</name>
    <name type="synonym">Neptunus trituberculatus</name>
    <dbReference type="NCBI Taxonomy" id="210409"/>
    <lineage>
        <taxon>Eukaryota</taxon>
        <taxon>Metazoa</taxon>
        <taxon>Ecdysozoa</taxon>
        <taxon>Arthropoda</taxon>
        <taxon>Crustacea</taxon>
        <taxon>Multicrustacea</taxon>
        <taxon>Malacostraca</taxon>
        <taxon>Eumalacostraca</taxon>
        <taxon>Eucarida</taxon>
        <taxon>Decapoda</taxon>
        <taxon>Pleocyemata</taxon>
        <taxon>Brachyura</taxon>
        <taxon>Eubrachyura</taxon>
        <taxon>Portunoidea</taxon>
        <taxon>Portunidae</taxon>
        <taxon>Portuninae</taxon>
        <taxon>Portunus</taxon>
    </lineage>
</organism>
<evidence type="ECO:0000313" key="3">
    <source>
        <dbReference type="Proteomes" id="UP000324222"/>
    </source>
</evidence>
<dbReference type="EMBL" id="VSRR010004471">
    <property type="protein sequence ID" value="MPC39768.1"/>
    <property type="molecule type" value="Genomic_DNA"/>
</dbReference>
<evidence type="ECO:0000313" key="2">
    <source>
        <dbReference type="EMBL" id="MPC39768.1"/>
    </source>
</evidence>
<accession>A0A5B7F3Q5</accession>
<keyword evidence="1" id="KW-1133">Transmembrane helix</keyword>
<gene>
    <name evidence="2" type="ORF">E2C01_033317</name>
</gene>